<organism evidence="2 3">
    <name type="scientific">Paraherbaspirillum soli</name>
    <dbReference type="NCBI Taxonomy" id="631222"/>
    <lineage>
        <taxon>Bacteria</taxon>
        <taxon>Pseudomonadati</taxon>
        <taxon>Pseudomonadota</taxon>
        <taxon>Betaproteobacteria</taxon>
        <taxon>Burkholderiales</taxon>
        <taxon>Oxalobacteraceae</taxon>
        <taxon>Paraherbaspirillum</taxon>
    </lineage>
</organism>
<comment type="caution">
    <text evidence="2">The sequence shown here is derived from an EMBL/GenBank/DDBJ whole genome shotgun (WGS) entry which is preliminary data.</text>
</comment>
<evidence type="ECO:0000313" key="3">
    <source>
        <dbReference type="Proteomes" id="UP001596045"/>
    </source>
</evidence>
<reference evidence="3" key="1">
    <citation type="journal article" date="2019" name="Int. J. Syst. Evol. Microbiol.">
        <title>The Global Catalogue of Microorganisms (GCM) 10K type strain sequencing project: providing services to taxonomists for standard genome sequencing and annotation.</title>
        <authorList>
            <consortium name="The Broad Institute Genomics Platform"/>
            <consortium name="The Broad Institute Genome Sequencing Center for Infectious Disease"/>
            <person name="Wu L."/>
            <person name="Ma J."/>
        </authorList>
    </citation>
    <scope>NUCLEOTIDE SEQUENCE [LARGE SCALE GENOMIC DNA]</scope>
    <source>
        <strain evidence="3">JCM 17066</strain>
    </source>
</reference>
<evidence type="ECO:0000256" key="1">
    <source>
        <dbReference type="HAMAP-Rule" id="MF_00598"/>
    </source>
</evidence>
<dbReference type="HAMAP" id="MF_00598">
    <property type="entry name" value="Smg"/>
    <property type="match status" value="1"/>
</dbReference>
<dbReference type="InterPro" id="IPR007456">
    <property type="entry name" value="Smg"/>
</dbReference>
<gene>
    <name evidence="1" type="primary">smg</name>
    <name evidence="2" type="ORF">ACFPM8_05265</name>
</gene>
<proteinExistence type="inferred from homology"/>
<dbReference type="PANTHER" id="PTHR38692:SF1">
    <property type="entry name" value="PROTEIN SMG"/>
    <property type="match status" value="1"/>
</dbReference>
<keyword evidence="3" id="KW-1185">Reference proteome</keyword>
<sequence length="159" mass="18036">MFEVLVYLYETYYRPDACPEPEALVKKLSAIGFEEDEISKALGWLTDLAETNCEFADQYPQQTTFSAGIRIYAQQEIDVLGTAAIGFIQFLELAKMLNPVQREIVIGRALTVSETPVPLDKLKVIVLMVLWSQGKEPDGLMFDELFLDEDDDSEPRLLH</sequence>
<name>A0ABW0M8T8_9BURK</name>
<dbReference type="Proteomes" id="UP001596045">
    <property type="component" value="Unassembled WGS sequence"/>
</dbReference>
<evidence type="ECO:0000313" key="2">
    <source>
        <dbReference type="EMBL" id="MFC5473361.1"/>
    </source>
</evidence>
<protein>
    <recommendedName>
        <fullName evidence="1">Protein Smg homolog</fullName>
    </recommendedName>
</protein>
<dbReference type="EMBL" id="JBHSMT010000008">
    <property type="protein sequence ID" value="MFC5473361.1"/>
    <property type="molecule type" value="Genomic_DNA"/>
</dbReference>
<dbReference type="PANTHER" id="PTHR38692">
    <property type="entry name" value="PROTEIN SMG"/>
    <property type="match status" value="1"/>
</dbReference>
<dbReference type="Pfam" id="PF04361">
    <property type="entry name" value="DUF494"/>
    <property type="match status" value="1"/>
</dbReference>
<accession>A0ABW0M8T8</accession>
<comment type="similarity">
    <text evidence="1">Belongs to the Smg family.</text>
</comment>
<dbReference type="RefSeq" id="WP_378995680.1">
    <property type="nucleotide sequence ID" value="NZ_JBHSMT010000008.1"/>
</dbReference>